<sequence>MTKDRLAALQAAQSDEEEGGNDDVQVNMEGRDGFMDEFFSEVEEIREMIDKIQANVEEVKKKHSAILSAPQTDENLKQLDPFVTEMSAMIDNEEAFGIDGLVESSESPRDPSRKEN</sequence>
<accession>A0AAN8PK43</accession>
<protein>
    <submittedName>
        <fullName evidence="4">Syntaxin-1A</fullName>
    </submittedName>
</protein>
<keyword evidence="1" id="KW-0175">Coiled coil</keyword>
<evidence type="ECO:0000313" key="5">
    <source>
        <dbReference type="Proteomes" id="UP001372834"/>
    </source>
</evidence>
<dbReference type="InterPro" id="IPR006011">
    <property type="entry name" value="Syntaxin_N"/>
</dbReference>
<dbReference type="GO" id="GO:0016020">
    <property type="term" value="C:membrane"/>
    <property type="evidence" value="ECO:0007669"/>
    <property type="project" value="InterPro"/>
</dbReference>
<dbReference type="EMBL" id="JAWJWE010000037">
    <property type="protein sequence ID" value="KAK6625545.1"/>
    <property type="molecule type" value="Genomic_DNA"/>
</dbReference>
<dbReference type="GO" id="GO:0016192">
    <property type="term" value="P:vesicle-mediated transport"/>
    <property type="evidence" value="ECO:0007669"/>
    <property type="project" value="InterPro"/>
</dbReference>
<evidence type="ECO:0000256" key="2">
    <source>
        <dbReference type="SAM" id="MobiDB-lite"/>
    </source>
</evidence>
<name>A0AAN8PK43_POLSC</name>
<organism evidence="4 5">
    <name type="scientific">Polyplax serrata</name>
    <name type="common">Common mouse louse</name>
    <dbReference type="NCBI Taxonomy" id="468196"/>
    <lineage>
        <taxon>Eukaryota</taxon>
        <taxon>Metazoa</taxon>
        <taxon>Ecdysozoa</taxon>
        <taxon>Arthropoda</taxon>
        <taxon>Hexapoda</taxon>
        <taxon>Insecta</taxon>
        <taxon>Pterygota</taxon>
        <taxon>Neoptera</taxon>
        <taxon>Paraneoptera</taxon>
        <taxon>Psocodea</taxon>
        <taxon>Troctomorpha</taxon>
        <taxon>Phthiraptera</taxon>
        <taxon>Anoplura</taxon>
        <taxon>Polyplacidae</taxon>
        <taxon>Polyplax</taxon>
    </lineage>
</organism>
<gene>
    <name evidence="4" type="primary">SYX1A</name>
    <name evidence="4" type="ORF">RUM43_005844</name>
</gene>
<evidence type="ECO:0000256" key="1">
    <source>
        <dbReference type="SAM" id="Coils"/>
    </source>
</evidence>
<evidence type="ECO:0000313" key="4">
    <source>
        <dbReference type="EMBL" id="KAK6625545.1"/>
    </source>
</evidence>
<feature type="domain" description="Syntaxin N-terminal" evidence="3">
    <location>
        <begin position="34"/>
        <end position="78"/>
    </location>
</feature>
<evidence type="ECO:0000259" key="3">
    <source>
        <dbReference type="Pfam" id="PF00804"/>
    </source>
</evidence>
<dbReference type="SUPFAM" id="SSF47661">
    <property type="entry name" value="t-snare proteins"/>
    <property type="match status" value="1"/>
</dbReference>
<comment type="caution">
    <text evidence="4">The sequence shown here is derived from an EMBL/GenBank/DDBJ whole genome shotgun (WGS) entry which is preliminary data.</text>
</comment>
<dbReference type="InterPro" id="IPR010989">
    <property type="entry name" value="SNARE"/>
</dbReference>
<dbReference type="Gene3D" id="1.20.58.70">
    <property type="match status" value="1"/>
</dbReference>
<feature type="coiled-coil region" evidence="1">
    <location>
        <begin position="35"/>
        <end position="62"/>
    </location>
</feature>
<dbReference type="Proteomes" id="UP001372834">
    <property type="component" value="Unassembled WGS sequence"/>
</dbReference>
<dbReference type="Pfam" id="PF00804">
    <property type="entry name" value="Syntaxin"/>
    <property type="match status" value="1"/>
</dbReference>
<feature type="region of interest" description="Disordered" evidence="2">
    <location>
        <begin position="1"/>
        <end position="24"/>
    </location>
</feature>
<proteinExistence type="predicted"/>
<dbReference type="AlphaFoldDB" id="A0AAN8PK43"/>
<reference evidence="4 5" key="1">
    <citation type="submission" date="2023-10" db="EMBL/GenBank/DDBJ databases">
        <title>Genomes of two closely related lineages of the louse Polyplax serrata with different host specificities.</title>
        <authorList>
            <person name="Martinu J."/>
            <person name="Tarabai H."/>
            <person name="Stefka J."/>
            <person name="Hypsa V."/>
        </authorList>
    </citation>
    <scope>NUCLEOTIDE SEQUENCE [LARGE SCALE GENOMIC DNA]</scope>
    <source>
        <strain evidence="4">HR10_N</strain>
    </source>
</reference>